<keyword evidence="3" id="KW-0456">Lyase</keyword>
<dbReference type="EMBL" id="JAWLKE010000002">
    <property type="protein sequence ID" value="MDV6229834.1"/>
    <property type="molecule type" value="Genomic_DNA"/>
</dbReference>
<reference evidence="4 5" key="1">
    <citation type="submission" date="2023-10" db="EMBL/GenBank/DDBJ databases">
        <title>Development of a sustainable strategy for remediation of hydrocarbon-contaminated territories based on the waste exchange concept.</title>
        <authorList>
            <person name="Krivoruchko A."/>
        </authorList>
    </citation>
    <scope>NUCLEOTIDE SEQUENCE [LARGE SCALE GENOMIC DNA]</scope>
    <source>
        <strain evidence="4 5">IEGM 1322</strain>
    </source>
</reference>
<gene>
    <name evidence="4" type="ORF">R3P95_04680</name>
</gene>
<comment type="similarity">
    <text evidence="1">Belongs to the enoyl-CoA hydratase/isomerase family.</text>
</comment>
<dbReference type="InterPro" id="IPR001753">
    <property type="entry name" value="Enoyl-CoA_hydra/iso"/>
</dbReference>
<comment type="caution">
    <text evidence="4">The sequence shown here is derived from an EMBL/GenBank/DDBJ whole genome shotgun (WGS) entry which is preliminary data.</text>
</comment>
<dbReference type="PANTHER" id="PTHR11941">
    <property type="entry name" value="ENOYL-COA HYDRATASE-RELATED"/>
    <property type="match status" value="1"/>
</dbReference>
<evidence type="ECO:0000256" key="1">
    <source>
        <dbReference type="ARBA" id="ARBA00005254"/>
    </source>
</evidence>
<accession>A0ABU4AUD2</accession>
<dbReference type="InterPro" id="IPR029045">
    <property type="entry name" value="ClpP/crotonase-like_dom_sf"/>
</dbReference>
<dbReference type="Gene3D" id="3.90.226.10">
    <property type="entry name" value="2-enoyl-CoA Hydratase, Chain A, domain 1"/>
    <property type="match status" value="1"/>
</dbReference>
<evidence type="ECO:0000256" key="3">
    <source>
        <dbReference type="ARBA" id="ARBA00023239"/>
    </source>
</evidence>
<keyword evidence="5" id="KW-1185">Reference proteome</keyword>
<evidence type="ECO:0000313" key="5">
    <source>
        <dbReference type="Proteomes" id="UP001185899"/>
    </source>
</evidence>
<sequence>MTEPEPGIAVVELARGKVNAIDTQMYGEIATVFEALSDNQDIRAVVLTGRGRIFCAGNDLGSFRVMDSIGGEIEMRAARRAIFGVLDCALPVIAAVNGPCLGSGFGLTSVCDLVVASERATFGLPEMGVGVLGGGRFTARMLPQQAMRRLFFTAEAVEAETLRRWGAPIEVVPHEECLTTAMTRARSIASKSRYALTLAKKSLNGCEDLDLKRGYELEQTFTLRLSEHPDSKSAVEARIAEMAGGKKA</sequence>
<organism evidence="4 5">
    <name type="scientific">Rhodococcus cercidiphylli</name>
    <dbReference type="NCBI Taxonomy" id="489916"/>
    <lineage>
        <taxon>Bacteria</taxon>
        <taxon>Bacillati</taxon>
        <taxon>Actinomycetota</taxon>
        <taxon>Actinomycetes</taxon>
        <taxon>Mycobacteriales</taxon>
        <taxon>Nocardiaceae</taxon>
        <taxon>Rhodococcus</taxon>
    </lineage>
</organism>
<protein>
    <submittedName>
        <fullName evidence="4">Enoyl-CoA hydratase-related protein</fullName>
    </submittedName>
</protein>
<dbReference type="RefSeq" id="WP_317547423.1">
    <property type="nucleotide sequence ID" value="NZ_JAWLKE010000002.1"/>
</dbReference>
<name>A0ABU4AUD2_9NOCA</name>
<evidence type="ECO:0000256" key="2">
    <source>
        <dbReference type="ARBA" id="ARBA00023098"/>
    </source>
</evidence>
<dbReference type="SUPFAM" id="SSF52096">
    <property type="entry name" value="ClpP/crotonase"/>
    <property type="match status" value="1"/>
</dbReference>
<keyword evidence="2" id="KW-0443">Lipid metabolism</keyword>
<dbReference type="CDD" id="cd06558">
    <property type="entry name" value="crotonase-like"/>
    <property type="match status" value="1"/>
</dbReference>
<dbReference type="Proteomes" id="UP001185899">
    <property type="component" value="Unassembled WGS sequence"/>
</dbReference>
<proteinExistence type="inferred from homology"/>
<dbReference type="Pfam" id="PF00378">
    <property type="entry name" value="ECH_1"/>
    <property type="match status" value="1"/>
</dbReference>
<dbReference type="PANTHER" id="PTHR11941:SF169">
    <property type="entry name" value="(7AS)-7A-METHYL-1,5-DIOXO-2,3,5,6,7,7A-HEXAHYDRO-1H-INDENE-CARBOXYL-COA HYDROLASE"/>
    <property type="match status" value="1"/>
</dbReference>
<evidence type="ECO:0000313" key="4">
    <source>
        <dbReference type="EMBL" id="MDV6229834.1"/>
    </source>
</evidence>